<protein>
    <recommendedName>
        <fullName evidence="2">Nucleoid-associated protein DGI_0202</fullName>
    </recommendedName>
</protein>
<organism evidence="4 5">
    <name type="scientific">Megalodesulfovibrio gigas (strain ATCC 19364 / DSM 1382 / NCIMB 9332 / VKM B-1759)</name>
    <name type="common">Desulfovibrio gigas</name>
    <dbReference type="NCBI Taxonomy" id="1121448"/>
    <lineage>
        <taxon>Bacteria</taxon>
        <taxon>Pseudomonadati</taxon>
        <taxon>Thermodesulfobacteriota</taxon>
        <taxon>Desulfovibrionia</taxon>
        <taxon>Desulfovibrionales</taxon>
        <taxon>Desulfovibrionaceae</taxon>
        <taxon>Megalodesulfovibrio</taxon>
    </lineage>
</organism>
<sequence length="103" mass="11334">MRGMNDLMRQAQMMQRKITKMQEELKERTVEASVGGGMVTVVCTGGQDVLKVTIDPQAVDPRDVGMLEDLVLSAVNEAMKKAREMMEQEMSAITGGVKIPGMF</sequence>
<comment type="similarity">
    <text evidence="2">Belongs to the YbaB/EbfC family.</text>
</comment>
<dbReference type="PANTHER" id="PTHR33449">
    <property type="entry name" value="NUCLEOID-ASSOCIATED PROTEIN YBAB"/>
    <property type="match status" value="1"/>
</dbReference>
<dbReference type="RefSeq" id="WP_021758732.1">
    <property type="nucleotide sequence ID" value="NC_022444.1"/>
</dbReference>
<dbReference type="GO" id="GO:0003677">
    <property type="term" value="F:DNA binding"/>
    <property type="evidence" value="ECO:0007669"/>
    <property type="project" value="UniProtKB-UniRule"/>
</dbReference>
<accession>T2G8D2</accession>
<comment type="subcellular location">
    <subcellularLocation>
        <location evidence="2">Cytoplasm</location>
        <location evidence="2">Nucleoid</location>
    </subcellularLocation>
</comment>
<proteinExistence type="inferred from homology"/>
<evidence type="ECO:0000313" key="4">
    <source>
        <dbReference type="EMBL" id="AGW12137.1"/>
    </source>
</evidence>
<dbReference type="NCBIfam" id="TIGR00103">
    <property type="entry name" value="DNA_YbaB_EbfC"/>
    <property type="match status" value="1"/>
</dbReference>
<comment type="function">
    <text evidence="2">Binds to DNA and alters its conformation. May be involved in regulation of gene expression, nucleoid organization and DNA protection.</text>
</comment>
<keyword evidence="5" id="KW-1185">Reference proteome</keyword>
<dbReference type="Pfam" id="PF02575">
    <property type="entry name" value="YbaB_DNA_bd"/>
    <property type="match status" value="1"/>
</dbReference>
<keyword evidence="2" id="KW-0963">Cytoplasm</keyword>
<keyword evidence="1 2" id="KW-0238">DNA-binding</keyword>
<dbReference type="HOGENOM" id="CLU_140930_2_2_7"/>
<evidence type="ECO:0000256" key="1">
    <source>
        <dbReference type="ARBA" id="ARBA00023125"/>
    </source>
</evidence>
<dbReference type="OrthoDB" id="9803080at2"/>
<gene>
    <name evidence="4" type="ORF">DGI_0202</name>
</gene>
<dbReference type="STRING" id="1121448.DGI_0202"/>
<dbReference type="Gene3D" id="3.30.1310.10">
    <property type="entry name" value="Nucleoid-associated protein YbaB-like domain"/>
    <property type="match status" value="1"/>
</dbReference>
<dbReference type="GO" id="GO:0043590">
    <property type="term" value="C:bacterial nucleoid"/>
    <property type="evidence" value="ECO:0007669"/>
    <property type="project" value="UniProtKB-UniRule"/>
</dbReference>
<evidence type="ECO:0000313" key="5">
    <source>
        <dbReference type="Proteomes" id="UP000016587"/>
    </source>
</evidence>
<feature type="coiled-coil region" evidence="3">
    <location>
        <begin position="4"/>
        <end position="31"/>
    </location>
</feature>
<reference evidence="5" key="2">
    <citation type="submission" date="2013-07" db="EMBL/GenBank/DDBJ databases">
        <authorList>
            <person name="Morais-Silva F.O."/>
            <person name="Rezende A.M."/>
            <person name="Pimentel C."/>
            <person name="Resende D.M."/>
            <person name="Santos C.I."/>
            <person name="Clemente C."/>
            <person name="de Oliveira L.M."/>
            <person name="da Silva S.M."/>
            <person name="Costa D.A."/>
            <person name="Varela-Raposo A."/>
            <person name="Horacio E.C.A."/>
            <person name="Matos M."/>
            <person name="Flores O."/>
            <person name="Ruiz J.C."/>
            <person name="Rodrigues-Pousada C."/>
        </authorList>
    </citation>
    <scope>NUCLEOTIDE SEQUENCE [LARGE SCALE GENOMIC DNA]</scope>
    <source>
        <strain evidence="5">ATCC 19364 / DSM 1382 / NCIMB 9332 / VKM B-1759</strain>
    </source>
</reference>
<reference evidence="4 5" key="1">
    <citation type="journal article" date="2013" name="J. Bacteriol.">
        <title>Roles of HynAB and Ech, the only two hydrogenases found in the model sulfate reducer Desulfovibrio gigas.</title>
        <authorList>
            <person name="Morais-Silva F.O."/>
            <person name="Santos C.I."/>
            <person name="Rodrigues R."/>
            <person name="Pereira I.A."/>
            <person name="Rodrigues-Pousada C."/>
        </authorList>
    </citation>
    <scope>NUCLEOTIDE SEQUENCE [LARGE SCALE GENOMIC DNA]</scope>
    <source>
        <strain evidence="5">ATCC 19364 / DSM 1382 / NCIMB 9332 / VKM B-1759</strain>
    </source>
</reference>
<name>T2G8D2_MEGG1</name>
<dbReference type="AlphaFoldDB" id="T2G8D2"/>
<dbReference type="SUPFAM" id="SSF82607">
    <property type="entry name" value="YbaB-like"/>
    <property type="match status" value="1"/>
</dbReference>
<comment type="subunit">
    <text evidence="2">Homodimer.</text>
</comment>
<dbReference type="HAMAP" id="MF_00274">
    <property type="entry name" value="DNA_YbaB_EbfC"/>
    <property type="match status" value="1"/>
</dbReference>
<dbReference type="GO" id="GO:0005829">
    <property type="term" value="C:cytosol"/>
    <property type="evidence" value="ECO:0007669"/>
    <property type="project" value="TreeGrafter"/>
</dbReference>
<evidence type="ECO:0000256" key="2">
    <source>
        <dbReference type="HAMAP-Rule" id="MF_00274"/>
    </source>
</evidence>
<dbReference type="PATRIC" id="fig|1121448.10.peg.205"/>
<dbReference type="PIRSF" id="PIRSF004555">
    <property type="entry name" value="UCP004555"/>
    <property type="match status" value="1"/>
</dbReference>
<dbReference type="EMBL" id="CP006585">
    <property type="protein sequence ID" value="AGW12137.1"/>
    <property type="molecule type" value="Genomic_DNA"/>
</dbReference>
<keyword evidence="3" id="KW-0175">Coiled coil</keyword>
<evidence type="ECO:0000256" key="3">
    <source>
        <dbReference type="SAM" id="Coils"/>
    </source>
</evidence>
<dbReference type="PANTHER" id="PTHR33449:SF1">
    <property type="entry name" value="NUCLEOID-ASSOCIATED PROTEIN YBAB"/>
    <property type="match status" value="1"/>
</dbReference>
<dbReference type="InterPro" id="IPR036894">
    <property type="entry name" value="YbaB-like_sf"/>
</dbReference>
<dbReference type="KEGG" id="dgg:DGI_0202"/>
<dbReference type="Proteomes" id="UP000016587">
    <property type="component" value="Chromosome"/>
</dbReference>
<dbReference type="eggNOG" id="COG0718">
    <property type="taxonomic scope" value="Bacteria"/>
</dbReference>
<dbReference type="InterPro" id="IPR004401">
    <property type="entry name" value="YbaB/EbfC"/>
</dbReference>